<organism evidence="2 3">
    <name type="scientific">Perkinsus olseni</name>
    <name type="common">Perkinsus atlanticus</name>
    <dbReference type="NCBI Taxonomy" id="32597"/>
    <lineage>
        <taxon>Eukaryota</taxon>
        <taxon>Sar</taxon>
        <taxon>Alveolata</taxon>
        <taxon>Perkinsozoa</taxon>
        <taxon>Perkinsea</taxon>
        <taxon>Perkinsida</taxon>
        <taxon>Perkinsidae</taxon>
        <taxon>Perkinsus</taxon>
    </lineage>
</organism>
<proteinExistence type="predicted"/>
<dbReference type="PANTHER" id="PTHR20873">
    <property type="entry name" value="L-SERYL-TRNA(SEC) KINASE"/>
    <property type="match status" value="1"/>
</dbReference>
<keyword evidence="3" id="KW-1185">Reference proteome</keyword>
<evidence type="ECO:0000313" key="3">
    <source>
        <dbReference type="Proteomes" id="UP000553632"/>
    </source>
</evidence>
<evidence type="ECO:0000256" key="1">
    <source>
        <dbReference type="SAM" id="Coils"/>
    </source>
</evidence>
<dbReference type="Pfam" id="PF13671">
    <property type="entry name" value="AAA_33"/>
    <property type="match status" value="1"/>
</dbReference>
<dbReference type="GO" id="GO:0000049">
    <property type="term" value="F:tRNA binding"/>
    <property type="evidence" value="ECO:0007669"/>
    <property type="project" value="TreeGrafter"/>
</dbReference>
<dbReference type="InterPro" id="IPR052648">
    <property type="entry name" value="Ser-tRNA(Sec)_kinase"/>
</dbReference>
<comment type="caution">
    <text evidence="2">The sequence shown here is derived from an EMBL/GenBank/DDBJ whole genome shotgun (WGS) entry which is preliminary data.</text>
</comment>
<keyword evidence="1" id="KW-0175">Coiled coil</keyword>
<accession>A0A7J6TQ12</accession>
<dbReference type="GO" id="GO:0016301">
    <property type="term" value="F:kinase activity"/>
    <property type="evidence" value="ECO:0007669"/>
    <property type="project" value="TreeGrafter"/>
</dbReference>
<gene>
    <name evidence="2" type="ORF">FOZ63_016748</name>
</gene>
<evidence type="ECO:0000313" key="2">
    <source>
        <dbReference type="EMBL" id="KAF4746722.1"/>
    </source>
</evidence>
<dbReference type="Gene3D" id="3.40.50.300">
    <property type="entry name" value="P-loop containing nucleotide triphosphate hydrolases"/>
    <property type="match status" value="1"/>
</dbReference>
<protein>
    <submittedName>
        <fullName evidence="2">Uncharacterized protein</fullName>
    </submittedName>
</protein>
<dbReference type="SUPFAM" id="SSF52540">
    <property type="entry name" value="P-loop containing nucleoside triphosphate hydrolases"/>
    <property type="match status" value="1"/>
</dbReference>
<dbReference type="PANTHER" id="PTHR20873:SF0">
    <property type="entry name" value="L-SERYL-TRNA(SEC) KINASE"/>
    <property type="match status" value="1"/>
</dbReference>
<dbReference type="EMBL" id="JABANO010009508">
    <property type="protein sequence ID" value="KAF4746722.1"/>
    <property type="molecule type" value="Genomic_DNA"/>
</dbReference>
<feature type="coiled-coil region" evidence="1">
    <location>
        <begin position="248"/>
        <end position="345"/>
    </location>
</feature>
<sequence>MPDFRSAEDEYLRVAFLEGQSQAEEISGHLERMQRLCKWYLAGPNREVKPEFADEAHGLLSAQQARSRVEAMFREIVQLQEALTAAVDLAAKIRETERMVLSDSESIFVTSLLGLQSRMETIRELGRLKSQEQRQRLRQAVRETAERFSVEVQHKILRGALAVWSAGVTLRREGREEVSKVEAGRQQMEVRVQEKDTEIDRIRQRGVDSLRTIVALLWAGDERTLLAAVVYRWRLAAEAGKLDRERAAKDFTEERQRLLDEITDLRNRGDALVAVIEEERQRVEEGRAENDCLREELVRALSSREAALAELEESKEKVESIRKELDTREAELDSCQRRLEQFEAAAEIKSPVGVIVEQRDLIGNLQRERIGLLRRLQLGGGGQAGWACQMCQRRVVAKTRIQRENLRSTRGIWTSTSTCDSWMETAFLVLMPDNVVVVLCGLPASGKSTLAEKLRVGRSEAIHVVDYDAINRRLLGEKDTPKNEFDPEIWRQSRQLALEEMRTILGRAGKSIVIMDDNHFLRSMRKSVSKAAWEAGAGVCCVFVDCPLEVCLRRNFNRSSGRVPSGVITSMFEVMEVPERGNGQAEGQVGWERKIPVVHVKNSHEDSLSEIDHAIDLARQQVIPEFRDSEPEPVTEVEQCETRMRRVVSSVVSKAVGRRKSEIARSLSKVKSEFMSRVKEDPTTAEEIVDEFIRVAGELS</sequence>
<dbReference type="Proteomes" id="UP000553632">
    <property type="component" value="Unassembled WGS sequence"/>
</dbReference>
<name>A0A7J6TQ12_PEROL</name>
<reference evidence="2 3" key="1">
    <citation type="submission" date="2020-04" db="EMBL/GenBank/DDBJ databases">
        <title>Perkinsus olseni comparative genomics.</title>
        <authorList>
            <person name="Bogema D.R."/>
        </authorList>
    </citation>
    <scope>NUCLEOTIDE SEQUENCE [LARGE SCALE GENOMIC DNA]</scope>
    <source>
        <strain evidence="2 3">ATCC PRA-207</strain>
    </source>
</reference>
<dbReference type="InterPro" id="IPR027417">
    <property type="entry name" value="P-loop_NTPase"/>
</dbReference>
<dbReference type="AlphaFoldDB" id="A0A7J6TQ12"/>